<dbReference type="Proteomes" id="UP000678499">
    <property type="component" value="Unassembled WGS sequence"/>
</dbReference>
<feature type="transmembrane region" description="Helical" evidence="2">
    <location>
        <begin position="86"/>
        <end position="106"/>
    </location>
</feature>
<evidence type="ECO:0000313" key="4">
    <source>
        <dbReference type="Proteomes" id="UP000678499"/>
    </source>
</evidence>
<accession>A0A7R9BIP1</accession>
<dbReference type="InterPro" id="IPR053077">
    <property type="entry name" value="MARVEL_domain_protein_3"/>
</dbReference>
<organism evidence="3">
    <name type="scientific">Notodromas monacha</name>
    <dbReference type="NCBI Taxonomy" id="399045"/>
    <lineage>
        <taxon>Eukaryota</taxon>
        <taxon>Metazoa</taxon>
        <taxon>Ecdysozoa</taxon>
        <taxon>Arthropoda</taxon>
        <taxon>Crustacea</taxon>
        <taxon>Oligostraca</taxon>
        <taxon>Ostracoda</taxon>
        <taxon>Podocopa</taxon>
        <taxon>Podocopida</taxon>
        <taxon>Cypridocopina</taxon>
        <taxon>Cypridoidea</taxon>
        <taxon>Cyprididae</taxon>
        <taxon>Notodromas</taxon>
    </lineage>
</organism>
<gene>
    <name evidence="3" type="ORF">NMOB1V02_LOCUS2990</name>
</gene>
<evidence type="ECO:0000256" key="1">
    <source>
        <dbReference type="SAM" id="MobiDB-lite"/>
    </source>
</evidence>
<evidence type="ECO:0000256" key="2">
    <source>
        <dbReference type="SAM" id="Phobius"/>
    </source>
</evidence>
<keyword evidence="2" id="KW-0472">Membrane</keyword>
<dbReference type="EMBL" id="OA882405">
    <property type="protein sequence ID" value="CAD7275190.1"/>
    <property type="molecule type" value="Genomic_DNA"/>
</dbReference>
<proteinExistence type="predicted"/>
<sequence length="205" mass="22362">MMRMCQTCCCCFSLKSGTQCIGLFCFVLSTINLSSSLYQILTKVHTSSLALKSLLVGYCVLYASFIVLSIGVIYGAQARKAVFPVLWSLCALSIAGLETAHIALILRSQKQKQQQQPTGDTDVDVDDEGQRLAIVASTCHALVMTYFAFVVCNAALEIRRDPVKVEQTKSPPDEKNGASHDDDDDDEAYQFNSNAEKGTEVTTAI</sequence>
<dbReference type="PANTHER" id="PTHR34609">
    <property type="entry name" value="GEO08273P1-RELATED"/>
    <property type="match status" value="1"/>
</dbReference>
<feature type="transmembrane region" description="Helical" evidence="2">
    <location>
        <begin position="21"/>
        <end position="41"/>
    </location>
</feature>
<feature type="compositionally biased region" description="Basic and acidic residues" evidence="1">
    <location>
        <begin position="164"/>
        <end position="180"/>
    </location>
</feature>
<feature type="region of interest" description="Disordered" evidence="1">
    <location>
        <begin position="164"/>
        <end position="205"/>
    </location>
</feature>
<keyword evidence="2" id="KW-1133">Transmembrane helix</keyword>
<keyword evidence="4" id="KW-1185">Reference proteome</keyword>
<reference evidence="3" key="1">
    <citation type="submission" date="2020-11" db="EMBL/GenBank/DDBJ databases">
        <authorList>
            <person name="Tran Van P."/>
        </authorList>
    </citation>
    <scope>NUCLEOTIDE SEQUENCE</scope>
</reference>
<evidence type="ECO:0000313" key="3">
    <source>
        <dbReference type="EMBL" id="CAD7275190.1"/>
    </source>
</evidence>
<protein>
    <submittedName>
        <fullName evidence="3">Uncharacterized protein</fullName>
    </submittedName>
</protein>
<feature type="compositionally biased region" description="Polar residues" evidence="1">
    <location>
        <begin position="190"/>
        <end position="205"/>
    </location>
</feature>
<dbReference type="AlphaFoldDB" id="A0A7R9BIP1"/>
<dbReference type="EMBL" id="CAJPEX010000368">
    <property type="protein sequence ID" value="CAG0915342.1"/>
    <property type="molecule type" value="Genomic_DNA"/>
</dbReference>
<keyword evidence="2" id="KW-0812">Transmembrane</keyword>
<name>A0A7R9BIP1_9CRUS</name>
<feature type="transmembrane region" description="Helical" evidence="2">
    <location>
        <begin position="53"/>
        <end position="74"/>
    </location>
</feature>
<dbReference type="PANTHER" id="PTHR34609:SF17">
    <property type="entry name" value="GEO08273P1-RELATED"/>
    <property type="match status" value="1"/>
</dbReference>